<proteinExistence type="inferred from homology"/>
<evidence type="ECO:0000256" key="4">
    <source>
        <dbReference type="ARBA" id="ARBA00022630"/>
    </source>
</evidence>
<dbReference type="Pfam" id="PF02770">
    <property type="entry name" value="Acyl-CoA_dh_M"/>
    <property type="match status" value="1"/>
</dbReference>
<name>A0A382VYZ2_9ZZZZ</name>
<dbReference type="Gene3D" id="2.40.110.10">
    <property type="entry name" value="Butyryl-CoA Dehydrogenase, subunit A, domain 2"/>
    <property type="match status" value="1"/>
</dbReference>
<dbReference type="PANTHER" id="PTHR42807:SF1">
    <property type="entry name" value="GLUTARYL-COA DEHYDROGENASE, MITOCHONDRIAL"/>
    <property type="match status" value="1"/>
</dbReference>
<comment type="cofactor">
    <cofactor evidence="1">
        <name>FAD</name>
        <dbReference type="ChEBI" id="CHEBI:57692"/>
    </cofactor>
</comment>
<feature type="domain" description="Acyl-CoA dehydrogenase/oxidase N-terminal" evidence="10">
    <location>
        <begin position="16"/>
        <end position="128"/>
    </location>
</feature>
<dbReference type="InterPro" id="IPR052033">
    <property type="entry name" value="Glutaryl-CoA_DH_mitochondrial"/>
</dbReference>
<comment type="similarity">
    <text evidence="3">Belongs to the acyl-CoA dehydrogenase family.</text>
</comment>
<accession>A0A382VYZ2</accession>
<protein>
    <recommendedName>
        <fullName evidence="12">Acyl-CoA dehydrogenase/oxidase N-terminal domain-containing protein</fullName>
    </recommendedName>
</protein>
<feature type="non-terminal residue" evidence="11">
    <location>
        <position position="272"/>
    </location>
</feature>
<sequence length="272" mass="29866">MKLIGLDYLGISEFFSDEELLVQKSCREFVDNEILPIIDEHFKNGTFPKDLIKKFGELGYLGMNLPEKYGCAGLSNIAYGLLCQELERGDSGVRSFVSVQGSLVMYPIYAYGDEEQRKKWLPQLASGELIGCFGLTEPNFGSNPSGMLTNIKKTDGGYILNGSKMWITNGSIADISVVWAKDEDGVIRGVVVDNKAEGFSAPLQKGKWSLRASITSELVFENVFVPEENLLPNIKGLKGPLGCLNQARFGIGWGALGVSMELLDVALQYSKQ</sequence>
<dbReference type="FunFam" id="1.10.540.10:FF:000002">
    <property type="entry name" value="Acyl-CoA dehydrogenase FadE19"/>
    <property type="match status" value="1"/>
</dbReference>
<dbReference type="SUPFAM" id="SSF47203">
    <property type="entry name" value="Acyl-CoA dehydrogenase C-terminal domain-like"/>
    <property type="match status" value="1"/>
</dbReference>
<keyword evidence="7" id="KW-0560">Oxidoreductase</keyword>
<evidence type="ECO:0000259" key="9">
    <source>
        <dbReference type="Pfam" id="PF02770"/>
    </source>
</evidence>
<evidence type="ECO:0000313" key="11">
    <source>
        <dbReference type="EMBL" id="SVD51101.1"/>
    </source>
</evidence>
<reference evidence="11" key="1">
    <citation type="submission" date="2018-05" db="EMBL/GenBank/DDBJ databases">
        <authorList>
            <person name="Lanie J.A."/>
            <person name="Ng W.-L."/>
            <person name="Kazmierczak K.M."/>
            <person name="Andrzejewski T.M."/>
            <person name="Davidsen T.M."/>
            <person name="Wayne K.J."/>
            <person name="Tettelin H."/>
            <person name="Glass J.I."/>
            <person name="Rusch D."/>
            <person name="Podicherti R."/>
            <person name="Tsui H.-C.T."/>
            <person name="Winkler M.E."/>
        </authorList>
    </citation>
    <scope>NUCLEOTIDE SEQUENCE</scope>
</reference>
<evidence type="ECO:0008006" key="12">
    <source>
        <dbReference type="Google" id="ProtNLM"/>
    </source>
</evidence>
<dbReference type="InterPro" id="IPR006091">
    <property type="entry name" value="Acyl-CoA_Oxase/DH_mid-dom"/>
</dbReference>
<dbReference type="InterPro" id="IPR009100">
    <property type="entry name" value="AcylCoA_DH/oxidase_NM_dom_sf"/>
</dbReference>
<evidence type="ECO:0000256" key="5">
    <source>
        <dbReference type="ARBA" id="ARBA00022827"/>
    </source>
</evidence>
<evidence type="ECO:0000256" key="8">
    <source>
        <dbReference type="ARBA" id="ARBA00023128"/>
    </source>
</evidence>
<dbReference type="GO" id="GO:0046949">
    <property type="term" value="P:fatty-acyl-CoA biosynthetic process"/>
    <property type="evidence" value="ECO:0007669"/>
    <property type="project" value="TreeGrafter"/>
</dbReference>
<dbReference type="EMBL" id="UINC01155321">
    <property type="protein sequence ID" value="SVD51101.1"/>
    <property type="molecule type" value="Genomic_DNA"/>
</dbReference>
<keyword evidence="4" id="KW-0285">Flavoprotein</keyword>
<dbReference type="PANTHER" id="PTHR42807">
    <property type="entry name" value="GLUTARYL-COA DEHYDROGENASE, MITOCHONDRIAL"/>
    <property type="match status" value="1"/>
</dbReference>
<evidence type="ECO:0000256" key="1">
    <source>
        <dbReference type="ARBA" id="ARBA00001974"/>
    </source>
</evidence>
<gene>
    <name evidence="11" type="ORF">METZ01_LOCUS403955</name>
</gene>
<evidence type="ECO:0000256" key="6">
    <source>
        <dbReference type="ARBA" id="ARBA00022946"/>
    </source>
</evidence>
<dbReference type="Pfam" id="PF02771">
    <property type="entry name" value="Acyl-CoA_dh_N"/>
    <property type="match status" value="1"/>
</dbReference>
<dbReference type="SUPFAM" id="SSF56645">
    <property type="entry name" value="Acyl-CoA dehydrogenase NM domain-like"/>
    <property type="match status" value="1"/>
</dbReference>
<dbReference type="Gene3D" id="1.10.540.10">
    <property type="entry name" value="Acyl-CoA dehydrogenase/oxidase, N-terminal domain"/>
    <property type="match status" value="1"/>
</dbReference>
<dbReference type="GO" id="GO:0004361">
    <property type="term" value="F:glutaryl-CoA dehydrogenase activity"/>
    <property type="evidence" value="ECO:0007669"/>
    <property type="project" value="TreeGrafter"/>
</dbReference>
<comment type="subcellular location">
    <subcellularLocation>
        <location evidence="2">Mitochondrion</location>
    </subcellularLocation>
</comment>
<evidence type="ECO:0000256" key="2">
    <source>
        <dbReference type="ARBA" id="ARBA00004173"/>
    </source>
</evidence>
<organism evidence="11">
    <name type="scientific">marine metagenome</name>
    <dbReference type="NCBI Taxonomy" id="408172"/>
    <lineage>
        <taxon>unclassified sequences</taxon>
        <taxon>metagenomes</taxon>
        <taxon>ecological metagenomes</taxon>
    </lineage>
</organism>
<evidence type="ECO:0000256" key="3">
    <source>
        <dbReference type="ARBA" id="ARBA00009347"/>
    </source>
</evidence>
<dbReference type="GO" id="GO:0000062">
    <property type="term" value="F:fatty-acyl-CoA binding"/>
    <property type="evidence" value="ECO:0007669"/>
    <property type="project" value="TreeGrafter"/>
</dbReference>
<dbReference type="InterPro" id="IPR037069">
    <property type="entry name" value="AcylCoA_DH/ox_N_sf"/>
</dbReference>
<evidence type="ECO:0000259" key="10">
    <source>
        <dbReference type="Pfam" id="PF02771"/>
    </source>
</evidence>
<dbReference type="InterPro" id="IPR046373">
    <property type="entry name" value="Acyl-CoA_Oxase/DH_mid-dom_sf"/>
</dbReference>
<dbReference type="AlphaFoldDB" id="A0A382VYZ2"/>
<feature type="domain" description="Acyl-CoA oxidase/dehydrogenase middle" evidence="9">
    <location>
        <begin position="132"/>
        <end position="223"/>
    </location>
</feature>
<dbReference type="GO" id="GO:0033539">
    <property type="term" value="P:fatty acid beta-oxidation using acyl-CoA dehydrogenase"/>
    <property type="evidence" value="ECO:0007669"/>
    <property type="project" value="TreeGrafter"/>
</dbReference>
<evidence type="ECO:0000256" key="7">
    <source>
        <dbReference type="ARBA" id="ARBA00023002"/>
    </source>
</evidence>
<dbReference type="GO" id="GO:0005739">
    <property type="term" value="C:mitochondrion"/>
    <property type="evidence" value="ECO:0007669"/>
    <property type="project" value="UniProtKB-SubCell"/>
</dbReference>
<keyword evidence="5" id="KW-0274">FAD</keyword>
<keyword evidence="6" id="KW-0809">Transit peptide</keyword>
<dbReference type="InterPro" id="IPR036250">
    <property type="entry name" value="AcylCo_DH-like_C"/>
</dbReference>
<keyword evidence="8" id="KW-0496">Mitochondrion</keyword>
<dbReference type="GO" id="GO:0050660">
    <property type="term" value="F:flavin adenine dinucleotide binding"/>
    <property type="evidence" value="ECO:0007669"/>
    <property type="project" value="InterPro"/>
</dbReference>
<dbReference type="InterPro" id="IPR013786">
    <property type="entry name" value="AcylCoA_DH/ox_N"/>
</dbReference>